<comment type="caution">
    <text evidence="2">The sequence shown here is derived from an EMBL/GenBank/DDBJ whole genome shotgun (WGS) entry which is preliminary data.</text>
</comment>
<evidence type="ECO:0000256" key="1">
    <source>
        <dbReference type="SAM" id="Phobius"/>
    </source>
</evidence>
<protein>
    <submittedName>
        <fullName evidence="2">Conjugative transposon TraK protein</fullName>
    </submittedName>
</protein>
<proteinExistence type="predicted"/>
<accession>A0A8J8G6U6</accession>
<gene>
    <name evidence="2" type="ORF">HNQ03_001479</name>
</gene>
<dbReference type="EMBL" id="JABSNO010000008">
    <property type="protein sequence ID" value="NRS92411.1"/>
    <property type="molecule type" value="Genomic_DNA"/>
</dbReference>
<evidence type="ECO:0000313" key="3">
    <source>
        <dbReference type="Proteomes" id="UP000610746"/>
    </source>
</evidence>
<dbReference type="AlphaFoldDB" id="A0A8J8G6U6"/>
<keyword evidence="1" id="KW-0472">Membrane</keyword>
<dbReference type="RefSeq" id="WP_173779012.1">
    <property type="nucleotide sequence ID" value="NZ_JABSNO010000008.1"/>
</dbReference>
<dbReference type="Proteomes" id="UP000610746">
    <property type="component" value="Unassembled WGS sequence"/>
</dbReference>
<keyword evidence="1" id="KW-1133">Transmembrane helix</keyword>
<dbReference type="InterPro" id="IPR022276">
    <property type="entry name" value="Conjug_transposon_TraK"/>
</dbReference>
<reference evidence="2" key="1">
    <citation type="submission" date="2020-05" db="EMBL/GenBank/DDBJ databases">
        <title>Genomic Encyclopedia of Type Strains, Phase IV (KMG-V): Genome sequencing to study the core and pangenomes of soil and plant-associated prokaryotes.</title>
        <authorList>
            <person name="Whitman W."/>
        </authorList>
    </citation>
    <scope>NUCLEOTIDE SEQUENCE</scope>
    <source>
        <strain evidence="2">16F</strain>
    </source>
</reference>
<organism evidence="2 3">
    <name type="scientific">Frigoriflavimonas asaccharolytica</name>
    <dbReference type="NCBI Taxonomy" id="2735899"/>
    <lineage>
        <taxon>Bacteria</taxon>
        <taxon>Pseudomonadati</taxon>
        <taxon>Bacteroidota</taxon>
        <taxon>Flavobacteriia</taxon>
        <taxon>Flavobacteriales</taxon>
        <taxon>Weeksellaceae</taxon>
        <taxon>Frigoriflavimonas</taxon>
    </lineage>
</organism>
<sequence length="204" mass="23618">MLVKNIEQKIKINKVVSISSILFAVLIVIAGFAFAYKLIQDSRKSLYVIDNGVPILVKQTDELLNRPVEYRSQIELFHRLFFTLAPDDSYIKENVEKSLYLIDDSGKKEYTNLREKGFYNQVISGNSLVTIRTDSIKTDLPNKKFIYYGTQMINRKTSLIIRKLITEGNFEDIIRSPNNPHGVLLRNWRILDNSELSNKSKSHF</sequence>
<dbReference type="NCBIfam" id="TIGR03781">
    <property type="entry name" value="Bac_Flav_CT_K"/>
    <property type="match status" value="1"/>
</dbReference>
<keyword evidence="3" id="KW-1185">Reference proteome</keyword>
<evidence type="ECO:0000313" key="2">
    <source>
        <dbReference type="EMBL" id="NRS92411.1"/>
    </source>
</evidence>
<feature type="transmembrane region" description="Helical" evidence="1">
    <location>
        <begin position="12"/>
        <end position="36"/>
    </location>
</feature>
<name>A0A8J8G6U6_9FLAO</name>
<keyword evidence="1" id="KW-0812">Transmembrane</keyword>